<feature type="compositionally biased region" description="Polar residues" evidence="5">
    <location>
        <begin position="173"/>
        <end position="185"/>
    </location>
</feature>
<dbReference type="Proteomes" id="UP000504638">
    <property type="component" value="Unplaced"/>
</dbReference>
<evidence type="ECO:0000256" key="6">
    <source>
        <dbReference type="SAM" id="Phobius"/>
    </source>
</evidence>
<dbReference type="GO" id="GO:0005829">
    <property type="term" value="C:cytosol"/>
    <property type="evidence" value="ECO:0007669"/>
    <property type="project" value="TreeGrafter"/>
</dbReference>
<dbReference type="InterPro" id="IPR019412">
    <property type="entry name" value="IML2/TPR_39"/>
</dbReference>
<keyword evidence="6" id="KW-0472">Membrane</keyword>
<reference evidence="9" key="3">
    <citation type="submission" date="2025-04" db="UniProtKB">
        <authorList>
            <consortium name="RefSeq"/>
        </authorList>
    </citation>
    <scope>IDENTIFICATION</scope>
    <source>
        <strain evidence="9">CBS 781.70</strain>
    </source>
</reference>
<protein>
    <recommendedName>
        <fullName evidence="2">Inclusion body clearance protein IML2</fullName>
    </recommendedName>
    <alternativeName>
        <fullName evidence="3">Inclusion body clearance protein iml2</fullName>
    </alternativeName>
</protein>
<reference evidence="9" key="2">
    <citation type="submission" date="2020-04" db="EMBL/GenBank/DDBJ databases">
        <authorList>
            <consortium name="NCBI Genome Project"/>
        </authorList>
    </citation>
    <scope>NUCLEOTIDE SEQUENCE</scope>
    <source>
        <strain evidence="9">CBS 781.70</strain>
    </source>
</reference>
<feature type="compositionally biased region" description="Acidic residues" evidence="5">
    <location>
        <begin position="186"/>
        <end position="197"/>
    </location>
</feature>
<dbReference type="GO" id="GO:0005741">
    <property type="term" value="C:mitochondrial outer membrane"/>
    <property type="evidence" value="ECO:0007669"/>
    <property type="project" value="TreeGrafter"/>
</dbReference>
<feature type="transmembrane region" description="Helical" evidence="6">
    <location>
        <begin position="285"/>
        <end position="309"/>
    </location>
</feature>
<evidence type="ECO:0000313" key="9">
    <source>
        <dbReference type="RefSeq" id="XP_033538418.1"/>
    </source>
</evidence>
<comment type="function">
    <text evidence="4">Inclusion body (IB) resident protein that interacts strongly with lipid droplet (LD) proteins. Involved in LD-mediated IB clearing after protein folding stress, probably by enabling access to the IBs of an LD-stored soluble sterol derivative that acts as a chaperone in inclusion clearing.</text>
</comment>
<comment type="subunit">
    <text evidence="1">Interacts with lipid droplet proteins.</text>
</comment>
<evidence type="ECO:0000256" key="4">
    <source>
        <dbReference type="ARBA" id="ARBA00043897"/>
    </source>
</evidence>
<dbReference type="AlphaFoldDB" id="A0A6G1GFC6"/>
<sequence>MLICVLGVLKIMDDDVEGAEEALSKHKSPYHSLGLGTTVFLRATLGFEKEYMKLAADRLAEAATSAGEFQRKAQRDLNPNPSNIYPPGSEFGYAMALSEIMAAVIATLNESLTEAIRGFYKMRKAYMTLNTIVEAERVYFEKHGYNVINETPSLRALSRSATIEHEPEPDQSIPVSKASSPIDSSDQTEEDEFFDAEEATREAAVPTKEVEKLKISENGSAAKPPATNPVRTVSFTNGSIKEPNGSTTGPVRSQSVVSNPYQEGPDPEAITGNPTDVFVHSGINLAFGLLLLLISLVPPAFSMLLKIAGIKGDRERAISMLWQASKFDNINGAFAGLVLLGYYNVMVGFCDILPRVGSGSHPKERCRNLLQDCRKRYPKSQLWVLEEARMMSAEKNLEEAVQFLRDSPKSPLKQVEAFQWFEISLNCMYGHDYEGTSEGFQKCVLLNNWSPSLYYYIAACAHIELYRIHKEKDADLSTTHATQAESLLSKIPKNASARKLLSRPLPFDIFVARKLTKWQSRATALSVPLVAAAGVSPFEEMIYFWNGYRRMRPEHLATSLERLAWSEAGAGAVPWDEEEVDEKGVMAVLKSATLRSLGRTEEAEVGLRENVLGEPWSAFKGGNKDNWSLPLAHYEMAIIRWEEWGDMEVEGEAARRGKLAECKEWLEKVANWEAYDLDARMGLRITTARDTIKKAEVKLVA</sequence>
<keyword evidence="6" id="KW-0812">Transmembrane</keyword>
<evidence type="ECO:0000256" key="5">
    <source>
        <dbReference type="SAM" id="MobiDB-lite"/>
    </source>
</evidence>
<dbReference type="EMBL" id="ML975149">
    <property type="protein sequence ID" value="KAF1816787.1"/>
    <property type="molecule type" value="Genomic_DNA"/>
</dbReference>
<evidence type="ECO:0000313" key="8">
    <source>
        <dbReference type="Proteomes" id="UP000504638"/>
    </source>
</evidence>
<feature type="region of interest" description="Disordered" evidence="5">
    <location>
        <begin position="162"/>
        <end position="263"/>
    </location>
</feature>
<proteinExistence type="predicted"/>
<dbReference type="OrthoDB" id="2154985at2759"/>
<dbReference type="RefSeq" id="XP_033538418.1">
    <property type="nucleotide sequence ID" value="XM_033682081.1"/>
</dbReference>
<evidence type="ECO:0000313" key="7">
    <source>
        <dbReference type="EMBL" id="KAF1816787.1"/>
    </source>
</evidence>
<gene>
    <name evidence="7 9" type="ORF">P152DRAFT_485973</name>
</gene>
<dbReference type="GeneID" id="54422651"/>
<feature type="compositionally biased region" description="Polar residues" evidence="5">
    <location>
        <begin position="229"/>
        <end position="261"/>
    </location>
</feature>
<name>A0A6G1GFC6_9PEZI</name>
<dbReference type="Pfam" id="PF10300">
    <property type="entry name" value="Iml2-TPR_39"/>
    <property type="match status" value="1"/>
</dbReference>
<keyword evidence="6" id="KW-1133">Transmembrane helix</keyword>
<keyword evidence="8" id="KW-1185">Reference proteome</keyword>
<organism evidence="7">
    <name type="scientific">Eremomyces bilateralis CBS 781.70</name>
    <dbReference type="NCBI Taxonomy" id="1392243"/>
    <lineage>
        <taxon>Eukaryota</taxon>
        <taxon>Fungi</taxon>
        <taxon>Dikarya</taxon>
        <taxon>Ascomycota</taxon>
        <taxon>Pezizomycotina</taxon>
        <taxon>Dothideomycetes</taxon>
        <taxon>Dothideomycetes incertae sedis</taxon>
        <taxon>Eremomycetales</taxon>
        <taxon>Eremomycetaceae</taxon>
        <taxon>Eremomyces</taxon>
    </lineage>
</organism>
<dbReference type="PANTHER" id="PTHR31859">
    <property type="entry name" value="TETRATRICOPEPTIDE REPEAT PROTEIN 39 FAMILY MEMBER"/>
    <property type="match status" value="1"/>
</dbReference>
<evidence type="ECO:0000256" key="3">
    <source>
        <dbReference type="ARBA" id="ARBA00019539"/>
    </source>
</evidence>
<evidence type="ECO:0000256" key="1">
    <source>
        <dbReference type="ARBA" id="ARBA00011408"/>
    </source>
</evidence>
<reference evidence="7 9" key="1">
    <citation type="submission" date="2020-01" db="EMBL/GenBank/DDBJ databases">
        <authorList>
            <consortium name="DOE Joint Genome Institute"/>
            <person name="Haridas S."/>
            <person name="Albert R."/>
            <person name="Binder M."/>
            <person name="Bloem J."/>
            <person name="Labutti K."/>
            <person name="Salamov A."/>
            <person name="Andreopoulos B."/>
            <person name="Baker S.E."/>
            <person name="Barry K."/>
            <person name="Bills G."/>
            <person name="Bluhm B.H."/>
            <person name="Cannon C."/>
            <person name="Castanera R."/>
            <person name="Culley D.E."/>
            <person name="Daum C."/>
            <person name="Ezra D."/>
            <person name="Gonzalez J.B."/>
            <person name="Henrissat B."/>
            <person name="Kuo A."/>
            <person name="Liang C."/>
            <person name="Lipzen A."/>
            <person name="Lutzoni F."/>
            <person name="Magnuson J."/>
            <person name="Mondo S."/>
            <person name="Nolan M."/>
            <person name="Ohm R."/>
            <person name="Pangilinan J."/>
            <person name="Park H.-J."/>
            <person name="Ramirez L."/>
            <person name="Alfaro M."/>
            <person name="Sun H."/>
            <person name="Tritt A."/>
            <person name="Yoshinaga Y."/>
            <person name="Zwiers L.-H."/>
            <person name="Turgeon B.G."/>
            <person name="Goodwin S.B."/>
            <person name="Spatafora J.W."/>
            <person name="Crous P.W."/>
            <person name="Grigoriev I.V."/>
        </authorList>
    </citation>
    <scope>NUCLEOTIDE SEQUENCE</scope>
    <source>
        <strain evidence="7 9">CBS 781.70</strain>
    </source>
</reference>
<evidence type="ECO:0000256" key="2">
    <source>
        <dbReference type="ARBA" id="ARBA00018424"/>
    </source>
</evidence>
<feature type="transmembrane region" description="Helical" evidence="6">
    <location>
        <begin position="330"/>
        <end position="349"/>
    </location>
</feature>
<dbReference type="PANTHER" id="PTHR31859:SF1">
    <property type="entry name" value="TETRATRICOPEPTIDE REPEAT PROTEIN 39C"/>
    <property type="match status" value="1"/>
</dbReference>
<accession>A0A6G1GFC6</accession>
<dbReference type="GO" id="GO:0005634">
    <property type="term" value="C:nucleus"/>
    <property type="evidence" value="ECO:0007669"/>
    <property type="project" value="TreeGrafter"/>
</dbReference>